<organism evidence="2 3">
    <name type="scientific">Mizuhopecten yessoensis</name>
    <name type="common">Japanese scallop</name>
    <name type="synonym">Patinopecten yessoensis</name>
    <dbReference type="NCBI Taxonomy" id="6573"/>
    <lineage>
        <taxon>Eukaryota</taxon>
        <taxon>Metazoa</taxon>
        <taxon>Spiralia</taxon>
        <taxon>Lophotrochozoa</taxon>
        <taxon>Mollusca</taxon>
        <taxon>Bivalvia</taxon>
        <taxon>Autobranchia</taxon>
        <taxon>Pteriomorphia</taxon>
        <taxon>Pectinida</taxon>
        <taxon>Pectinoidea</taxon>
        <taxon>Pectinidae</taxon>
        <taxon>Mizuhopecten</taxon>
    </lineage>
</organism>
<accession>A0A210PU46</accession>
<dbReference type="EMBL" id="NEDP02005493">
    <property type="protein sequence ID" value="OWF40030.1"/>
    <property type="molecule type" value="Genomic_DNA"/>
</dbReference>
<evidence type="ECO:0000256" key="1">
    <source>
        <dbReference type="SAM" id="MobiDB-lite"/>
    </source>
</evidence>
<evidence type="ECO:0000313" key="3">
    <source>
        <dbReference type="Proteomes" id="UP000242188"/>
    </source>
</evidence>
<reference evidence="2 3" key="1">
    <citation type="journal article" date="2017" name="Nat. Ecol. Evol.">
        <title>Scallop genome provides insights into evolution of bilaterian karyotype and development.</title>
        <authorList>
            <person name="Wang S."/>
            <person name="Zhang J."/>
            <person name="Jiao W."/>
            <person name="Li J."/>
            <person name="Xun X."/>
            <person name="Sun Y."/>
            <person name="Guo X."/>
            <person name="Huan P."/>
            <person name="Dong B."/>
            <person name="Zhang L."/>
            <person name="Hu X."/>
            <person name="Sun X."/>
            <person name="Wang J."/>
            <person name="Zhao C."/>
            <person name="Wang Y."/>
            <person name="Wang D."/>
            <person name="Huang X."/>
            <person name="Wang R."/>
            <person name="Lv J."/>
            <person name="Li Y."/>
            <person name="Zhang Z."/>
            <person name="Liu B."/>
            <person name="Lu W."/>
            <person name="Hui Y."/>
            <person name="Liang J."/>
            <person name="Zhou Z."/>
            <person name="Hou R."/>
            <person name="Li X."/>
            <person name="Liu Y."/>
            <person name="Li H."/>
            <person name="Ning X."/>
            <person name="Lin Y."/>
            <person name="Zhao L."/>
            <person name="Xing Q."/>
            <person name="Dou J."/>
            <person name="Li Y."/>
            <person name="Mao J."/>
            <person name="Guo H."/>
            <person name="Dou H."/>
            <person name="Li T."/>
            <person name="Mu C."/>
            <person name="Jiang W."/>
            <person name="Fu Q."/>
            <person name="Fu X."/>
            <person name="Miao Y."/>
            <person name="Liu J."/>
            <person name="Yu Q."/>
            <person name="Li R."/>
            <person name="Liao H."/>
            <person name="Li X."/>
            <person name="Kong Y."/>
            <person name="Jiang Z."/>
            <person name="Chourrout D."/>
            <person name="Li R."/>
            <person name="Bao Z."/>
        </authorList>
    </citation>
    <scope>NUCLEOTIDE SEQUENCE [LARGE SCALE GENOMIC DNA]</scope>
    <source>
        <strain evidence="2 3">PY_sf001</strain>
    </source>
</reference>
<dbReference type="Proteomes" id="UP000242188">
    <property type="component" value="Unassembled WGS sequence"/>
</dbReference>
<sequence length="550" mass="60695">MAILERPVYSTLKSAFITSGDSSKICETKSAANQQYIKEDYSFNTESDSKDSFLMPNASKLPKIISISRTVVRTSSRRQQEIKTKEKCNNKNPKKPVHQSFPLKVYLPIKSMLVTALLLVQCSPSTAATPHINWQDIFLGHEDNICIFTGCITFRDTGQIEVISANNATGQTRDALVVSGQIIGSRETRIINGHPTNENVSNQDTDTENTDGLEVQRKGEIEEGNREDISSRGERSNHELVISDQRFSSHPSRLIDAQNLNENVNASTDDNVINGLGVLVISGQHHCDDRMASARCELVSTNVSDNNERFMEQVEIPSKDTSNRTSVLVITGQNVHASEREMIAITDHVTRDQTNTAVGLDSPTVYDNNESGMDNNQRVASTRNELVLIHVSDNNQQSDTIPSEDTSNTPGVLVITGQAFLINERESIAITDRVTWDQTYMNVGLYHPTDENNEAPNEQHGELAITDRTRQPILATAAHQLLVTEHTHVMDLQCPTNQRAAVTVSEIAVSGQHQLPNLIRPPVNSNSMTTVGINVNDPVAPHNNGTEISD</sequence>
<dbReference type="AlphaFoldDB" id="A0A210PU46"/>
<feature type="region of interest" description="Disordered" evidence="1">
    <location>
        <begin position="192"/>
        <end position="239"/>
    </location>
</feature>
<dbReference type="OrthoDB" id="10656156at2759"/>
<feature type="compositionally biased region" description="Basic and acidic residues" evidence="1">
    <location>
        <begin position="214"/>
        <end position="238"/>
    </location>
</feature>
<keyword evidence="3" id="KW-1185">Reference proteome</keyword>
<protein>
    <submittedName>
        <fullName evidence="2">Uncharacterized protein</fullName>
    </submittedName>
</protein>
<feature type="compositionally biased region" description="Polar residues" evidence="1">
    <location>
        <begin position="194"/>
        <end position="204"/>
    </location>
</feature>
<comment type="caution">
    <text evidence="2">The sequence shown here is derived from an EMBL/GenBank/DDBJ whole genome shotgun (WGS) entry which is preliminary data.</text>
</comment>
<name>A0A210PU46_MIZYE</name>
<gene>
    <name evidence="2" type="ORF">KP79_PYT19719</name>
</gene>
<proteinExistence type="predicted"/>
<evidence type="ECO:0000313" key="2">
    <source>
        <dbReference type="EMBL" id="OWF40030.1"/>
    </source>
</evidence>